<evidence type="ECO:0000313" key="1">
    <source>
        <dbReference type="EMBL" id="GFT26587.1"/>
    </source>
</evidence>
<accession>A0A8X6NQ25</accession>
<sequence length="56" mass="6863">GEWKIIEPEREEDKRFELLKRNWLLSSIRNTVRAVWRPVKRWLENNGLLSSELRSK</sequence>
<name>A0A8X6NQ25_NEPPI</name>
<dbReference type="AlphaFoldDB" id="A0A8X6NQ25"/>
<dbReference type="Proteomes" id="UP000887013">
    <property type="component" value="Unassembled WGS sequence"/>
</dbReference>
<keyword evidence="2" id="KW-1185">Reference proteome</keyword>
<dbReference type="EMBL" id="BMAW01012012">
    <property type="protein sequence ID" value="GFT26587.1"/>
    <property type="molecule type" value="Genomic_DNA"/>
</dbReference>
<organism evidence="1 2">
    <name type="scientific">Nephila pilipes</name>
    <name type="common">Giant wood spider</name>
    <name type="synonym">Nephila maculata</name>
    <dbReference type="NCBI Taxonomy" id="299642"/>
    <lineage>
        <taxon>Eukaryota</taxon>
        <taxon>Metazoa</taxon>
        <taxon>Ecdysozoa</taxon>
        <taxon>Arthropoda</taxon>
        <taxon>Chelicerata</taxon>
        <taxon>Arachnida</taxon>
        <taxon>Araneae</taxon>
        <taxon>Araneomorphae</taxon>
        <taxon>Entelegynae</taxon>
        <taxon>Araneoidea</taxon>
        <taxon>Nephilidae</taxon>
        <taxon>Nephila</taxon>
    </lineage>
</organism>
<gene>
    <name evidence="1" type="ORF">NPIL_533491</name>
</gene>
<proteinExistence type="predicted"/>
<reference evidence="1" key="1">
    <citation type="submission" date="2020-08" db="EMBL/GenBank/DDBJ databases">
        <title>Multicomponent nature underlies the extraordinary mechanical properties of spider dragline silk.</title>
        <authorList>
            <person name="Kono N."/>
            <person name="Nakamura H."/>
            <person name="Mori M."/>
            <person name="Yoshida Y."/>
            <person name="Ohtoshi R."/>
            <person name="Malay A.D."/>
            <person name="Moran D.A.P."/>
            <person name="Tomita M."/>
            <person name="Numata K."/>
            <person name="Arakawa K."/>
        </authorList>
    </citation>
    <scope>NUCLEOTIDE SEQUENCE</scope>
</reference>
<feature type="non-terminal residue" evidence="1">
    <location>
        <position position="1"/>
    </location>
</feature>
<protein>
    <submittedName>
        <fullName evidence="1">Uncharacterized protein</fullName>
    </submittedName>
</protein>
<comment type="caution">
    <text evidence="1">The sequence shown here is derived from an EMBL/GenBank/DDBJ whole genome shotgun (WGS) entry which is preliminary data.</text>
</comment>
<evidence type="ECO:0000313" key="2">
    <source>
        <dbReference type="Proteomes" id="UP000887013"/>
    </source>
</evidence>